<evidence type="ECO:0000313" key="2">
    <source>
        <dbReference type="Proteomes" id="UP000050525"/>
    </source>
</evidence>
<protein>
    <submittedName>
        <fullName evidence="1">Uncharacterized protein</fullName>
    </submittedName>
</protein>
<dbReference type="EMBL" id="AKHW03006780">
    <property type="protein sequence ID" value="KYO18730.1"/>
    <property type="molecule type" value="Genomic_DNA"/>
</dbReference>
<name>A0A151M2P7_ALLMI</name>
<sequence>MRSGRRLSTWGFFERATKRPARRVYTSRPRRRGRGWALAALGCSLCGWACSASPGGTWCSLAVASDSLRSLLRLAGSRSFSPPSKKEGVRLDIGSRCVRDEGSLTLS</sequence>
<dbReference type="AlphaFoldDB" id="A0A151M2P7"/>
<organism evidence="1 2">
    <name type="scientific">Alligator mississippiensis</name>
    <name type="common">American alligator</name>
    <dbReference type="NCBI Taxonomy" id="8496"/>
    <lineage>
        <taxon>Eukaryota</taxon>
        <taxon>Metazoa</taxon>
        <taxon>Chordata</taxon>
        <taxon>Craniata</taxon>
        <taxon>Vertebrata</taxon>
        <taxon>Euteleostomi</taxon>
        <taxon>Archelosauria</taxon>
        <taxon>Archosauria</taxon>
        <taxon>Crocodylia</taxon>
        <taxon>Alligatoridae</taxon>
        <taxon>Alligatorinae</taxon>
        <taxon>Alligator</taxon>
    </lineage>
</organism>
<gene>
    <name evidence="1" type="ORF">Y1Q_0009165</name>
</gene>
<reference evidence="1 2" key="1">
    <citation type="journal article" date="2012" name="Genome Biol.">
        <title>Sequencing three crocodilian genomes to illuminate the evolution of archosaurs and amniotes.</title>
        <authorList>
            <person name="St John J.A."/>
            <person name="Braun E.L."/>
            <person name="Isberg S.R."/>
            <person name="Miles L.G."/>
            <person name="Chong A.Y."/>
            <person name="Gongora J."/>
            <person name="Dalzell P."/>
            <person name="Moran C."/>
            <person name="Bed'hom B."/>
            <person name="Abzhanov A."/>
            <person name="Burgess S.C."/>
            <person name="Cooksey A.M."/>
            <person name="Castoe T.A."/>
            <person name="Crawford N.G."/>
            <person name="Densmore L.D."/>
            <person name="Drew J.C."/>
            <person name="Edwards S.V."/>
            <person name="Faircloth B.C."/>
            <person name="Fujita M.K."/>
            <person name="Greenwold M.J."/>
            <person name="Hoffmann F.G."/>
            <person name="Howard J.M."/>
            <person name="Iguchi T."/>
            <person name="Janes D.E."/>
            <person name="Khan S.Y."/>
            <person name="Kohno S."/>
            <person name="de Koning A.J."/>
            <person name="Lance S.L."/>
            <person name="McCarthy F.M."/>
            <person name="McCormack J.E."/>
            <person name="Merchant M.E."/>
            <person name="Peterson D.G."/>
            <person name="Pollock D.D."/>
            <person name="Pourmand N."/>
            <person name="Raney B.J."/>
            <person name="Roessler K.A."/>
            <person name="Sanford J.R."/>
            <person name="Sawyer R.H."/>
            <person name="Schmidt C.J."/>
            <person name="Triplett E.W."/>
            <person name="Tuberville T.D."/>
            <person name="Venegas-Anaya M."/>
            <person name="Howard J.T."/>
            <person name="Jarvis E.D."/>
            <person name="Guillette L.J.Jr."/>
            <person name="Glenn T.C."/>
            <person name="Green R.E."/>
            <person name="Ray D.A."/>
        </authorList>
    </citation>
    <scope>NUCLEOTIDE SEQUENCE [LARGE SCALE GENOMIC DNA]</scope>
    <source>
        <strain evidence="1">KSC_2009_1</strain>
    </source>
</reference>
<proteinExistence type="predicted"/>
<comment type="caution">
    <text evidence="1">The sequence shown here is derived from an EMBL/GenBank/DDBJ whole genome shotgun (WGS) entry which is preliminary data.</text>
</comment>
<evidence type="ECO:0000313" key="1">
    <source>
        <dbReference type="EMBL" id="KYO18730.1"/>
    </source>
</evidence>
<accession>A0A151M2P7</accession>
<dbReference type="Proteomes" id="UP000050525">
    <property type="component" value="Unassembled WGS sequence"/>
</dbReference>
<keyword evidence="2" id="KW-1185">Reference proteome</keyword>